<evidence type="ECO:0000313" key="2">
    <source>
        <dbReference type="EMBL" id="KAK4110938.1"/>
    </source>
</evidence>
<gene>
    <name evidence="2" type="ORF">N656DRAFT_186556</name>
</gene>
<evidence type="ECO:0000313" key="3">
    <source>
        <dbReference type="Proteomes" id="UP001302812"/>
    </source>
</evidence>
<comment type="caution">
    <text evidence="2">The sequence shown here is derived from an EMBL/GenBank/DDBJ whole genome shotgun (WGS) entry which is preliminary data.</text>
</comment>
<keyword evidence="3" id="KW-1185">Reference proteome</keyword>
<reference evidence="2" key="1">
    <citation type="journal article" date="2023" name="Mol. Phylogenet. Evol.">
        <title>Genome-scale phylogeny and comparative genomics of the fungal order Sordariales.</title>
        <authorList>
            <person name="Hensen N."/>
            <person name="Bonometti L."/>
            <person name="Westerberg I."/>
            <person name="Brannstrom I.O."/>
            <person name="Guillou S."/>
            <person name="Cros-Aarteil S."/>
            <person name="Calhoun S."/>
            <person name="Haridas S."/>
            <person name="Kuo A."/>
            <person name="Mondo S."/>
            <person name="Pangilinan J."/>
            <person name="Riley R."/>
            <person name="LaButti K."/>
            <person name="Andreopoulos B."/>
            <person name="Lipzen A."/>
            <person name="Chen C."/>
            <person name="Yan M."/>
            <person name="Daum C."/>
            <person name="Ng V."/>
            <person name="Clum A."/>
            <person name="Steindorff A."/>
            <person name="Ohm R.A."/>
            <person name="Martin F."/>
            <person name="Silar P."/>
            <person name="Natvig D.O."/>
            <person name="Lalanne C."/>
            <person name="Gautier V."/>
            <person name="Ament-Velasquez S.L."/>
            <person name="Kruys A."/>
            <person name="Hutchinson M.I."/>
            <person name="Powell A.J."/>
            <person name="Barry K."/>
            <person name="Miller A.N."/>
            <person name="Grigoriev I.V."/>
            <person name="Debuchy R."/>
            <person name="Gladieux P."/>
            <person name="Hiltunen Thoren M."/>
            <person name="Johannesson H."/>
        </authorList>
    </citation>
    <scope>NUCLEOTIDE SEQUENCE</scope>
    <source>
        <strain evidence="2">CBS 508.74</strain>
    </source>
</reference>
<feature type="compositionally biased region" description="Polar residues" evidence="1">
    <location>
        <begin position="106"/>
        <end position="115"/>
    </location>
</feature>
<dbReference type="Proteomes" id="UP001302812">
    <property type="component" value="Unassembled WGS sequence"/>
</dbReference>
<accession>A0AAN6TAJ1</accession>
<name>A0AAN6TAJ1_9PEZI</name>
<protein>
    <submittedName>
        <fullName evidence="2">Uncharacterized protein</fullName>
    </submittedName>
</protein>
<dbReference type="AlphaFoldDB" id="A0AAN6TAJ1"/>
<dbReference type="GeneID" id="89932931"/>
<evidence type="ECO:0000256" key="1">
    <source>
        <dbReference type="SAM" id="MobiDB-lite"/>
    </source>
</evidence>
<organism evidence="2 3">
    <name type="scientific">Canariomyces notabilis</name>
    <dbReference type="NCBI Taxonomy" id="2074819"/>
    <lineage>
        <taxon>Eukaryota</taxon>
        <taxon>Fungi</taxon>
        <taxon>Dikarya</taxon>
        <taxon>Ascomycota</taxon>
        <taxon>Pezizomycotina</taxon>
        <taxon>Sordariomycetes</taxon>
        <taxon>Sordariomycetidae</taxon>
        <taxon>Sordariales</taxon>
        <taxon>Chaetomiaceae</taxon>
        <taxon>Canariomyces</taxon>
    </lineage>
</organism>
<proteinExistence type="predicted"/>
<feature type="region of interest" description="Disordered" evidence="1">
    <location>
        <begin position="98"/>
        <end position="122"/>
    </location>
</feature>
<reference evidence="2" key="2">
    <citation type="submission" date="2023-05" db="EMBL/GenBank/DDBJ databases">
        <authorList>
            <consortium name="Lawrence Berkeley National Laboratory"/>
            <person name="Steindorff A."/>
            <person name="Hensen N."/>
            <person name="Bonometti L."/>
            <person name="Westerberg I."/>
            <person name="Brannstrom I.O."/>
            <person name="Guillou S."/>
            <person name="Cros-Aarteil S."/>
            <person name="Calhoun S."/>
            <person name="Haridas S."/>
            <person name="Kuo A."/>
            <person name="Mondo S."/>
            <person name="Pangilinan J."/>
            <person name="Riley R."/>
            <person name="Labutti K."/>
            <person name="Andreopoulos B."/>
            <person name="Lipzen A."/>
            <person name="Chen C."/>
            <person name="Yanf M."/>
            <person name="Daum C."/>
            <person name="Ng V."/>
            <person name="Clum A."/>
            <person name="Ohm R."/>
            <person name="Martin F."/>
            <person name="Silar P."/>
            <person name="Natvig D."/>
            <person name="Lalanne C."/>
            <person name="Gautier V."/>
            <person name="Ament-Velasquez S.L."/>
            <person name="Kruys A."/>
            <person name="Hutchinson M.I."/>
            <person name="Powell A.J."/>
            <person name="Barry K."/>
            <person name="Miller A.N."/>
            <person name="Grigoriev I.V."/>
            <person name="Debuchy R."/>
            <person name="Gladieux P."/>
            <person name="Thoren M.H."/>
            <person name="Johannesson H."/>
        </authorList>
    </citation>
    <scope>NUCLEOTIDE SEQUENCE</scope>
    <source>
        <strain evidence="2">CBS 508.74</strain>
    </source>
</reference>
<dbReference type="RefSeq" id="XP_064668508.1">
    <property type="nucleotide sequence ID" value="XM_064808808.1"/>
</dbReference>
<dbReference type="EMBL" id="MU853348">
    <property type="protein sequence ID" value="KAK4110938.1"/>
    <property type="molecule type" value="Genomic_DNA"/>
</dbReference>
<sequence length="215" mass="23724">MFWQPYLMFQTELCLLAFHPRTLKGRSNHSFFCSSRATVISLLLSVVQLEKLSRLGVEHASCKSAEYVERMPVSQMHSSFPAKFLPCGYADTGSFHSSAAPIQPQKAEQSPNTRGTRCKSSRKRTFAGLWKKHDHRQGQKGVLPNEAKDLTRVRFELTPDYSDQEGFNSGVPEPGALDRSAILPLIGDAVVGLKNIQANISAESATKPPCSNSLS</sequence>